<evidence type="ECO:0000313" key="2">
    <source>
        <dbReference type="WBParaSite" id="ES5_v2.g14315.t1"/>
    </source>
</evidence>
<reference evidence="2" key="1">
    <citation type="submission" date="2022-11" db="UniProtKB">
        <authorList>
            <consortium name="WormBaseParasite"/>
        </authorList>
    </citation>
    <scope>IDENTIFICATION</scope>
</reference>
<dbReference type="WBParaSite" id="ES5_v2.g14315.t1">
    <property type="protein sequence ID" value="ES5_v2.g14315.t1"/>
    <property type="gene ID" value="ES5_v2.g14315"/>
</dbReference>
<name>A0AC34FBJ3_9BILA</name>
<evidence type="ECO:0000313" key="1">
    <source>
        <dbReference type="Proteomes" id="UP000887579"/>
    </source>
</evidence>
<dbReference type="Proteomes" id="UP000887579">
    <property type="component" value="Unplaced"/>
</dbReference>
<organism evidence="1 2">
    <name type="scientific">Panagrolaimus sp. ES5</name>
    <dbReference type="NCBI Taxonomy" id="591445"/>
    <lineage>
        <taxon>Eukaryota</taxon>
        <taxon>Metazoa</taxon>
        <taxon>Ecdysozoa</taxon>
        <taxon>Nematoda</taxon>
        <taxon>Chromadorea</taxon>
        <taxon>Rhabditida</taxon>
        <taxon>Tylenchina</taxon>
        <taxon>Panagrolaimomorpha</taxon>
        <taxon>Panagrolaimoidea</taxon>
        <taxon>Panagrolaimidae</taxon>
        <taxon>Panagrolaimus</taxon>
    </lineage>
</organism>
<protein>
    <submittedName>
        <fullName evidence="2">Nuclear receptor domain-containing protein</fullName>
    </submittedName>
</protein>
<sequence>MLNADNLSNSSKHTSDASESGETLCLICGKQTKGFHCQVNSCRACSAFYKRGIQNKKRYRCQKGDGKCDLTKKYKGKPICRYCRFKRCSTIGMRIDSGPRESLPSVTTPPTLISTPFKCIKVDCHFDGKTFRVNWDSFAEAIQEALNTESNCIPTFGSTQLTDMQKFQIGIEKIVNFGKAKPNVQAFNDVTIDREELVNFYLKYLTLICQMLTSLNSFMKFSLKEKFLLFKNFLEGYKTLDRLYATFQHFGYDTDETVTLIDNQNLCDMSKGDFVMSILTQNEKESYCKLTQKSRETFIKNILIPFKQLRVTQMELGYLGYLFLWDVQDIPGLGYEALEISNEMIDKGCSEMHNYYTYELRSPNYASRLIKLNKLISQCQKQSEEKKEIATMAQVFNLFNYDLIDCNRLD</sequence>
<proteinExistence type="predicted"/>
<accession>A0AC34FBJ3</accession>